<comment type="caution">
    <text evidence="1">The sequence shown here is derived from an EMBL/GenBank/DDBJ whole genome shotgun (WGS) entry which is preliminary data.</text>
</comment>
<evidence type="ECO:0000313" key="2">
    <source>
        <dbReference type="Proteomes" id="UP001642464"/>
    </source>
</evidence>
<gene>
    <name evidence="1" type="ORF">SCF082_LOCUS41281</name>
</gene>
<name>A0ABP0QJJ4_9DINO</name>
<feature type="non-terminal residue" evidence="1">
    <location>
        <position position="1"/>
    </location>
</feature>
<keyword evidence="2" id="KW-1185">Reference proteome</keyword>
<protein>
    <submittedName>
        <fullName evidence="1">Uncharacterized protein</fullName>
    </submittedName>
</protein>
<accession>A0ABP0QJJ4</accession>
<proteinExistence type="predicted"/>
<sequence length="517" mass="57649">RLDGQFLGLPDLLHTRPRFTDLASLRQSCAGPLLWGHAGFDFADDQRATQLQDMITAAIRDSAVMWQVIQTCTPLAMKLLLLFLEQVLKAPGEADLQEAKEAHVAFNTLKVWLLQDVLPKEDPEAVLKGWDLHLTEARVFNHYKNLWRAVYTRNAAERDGQENAPDFVAMALDQNRKGEQSRSKSFYQLCPAAQASQHVNVLEAGRWGQLVEGPVPSKMRLIGNSLSLYWQARALSELLGASFLSSTGQEMAGRFTDFLPRATQGKAPWGNASTELELLCGACPNDQDWRWPHSCVGVWIHPILPMVKVDTQRALHASGAEGAVATFLRKHDAVIHFRCFPFFGGQYPLAAFSLYAALPPSLAVQDDLRFIIVAGPLGQPCAAAARALAAFLQKRFPQASVVEKFNGSAPEGLLSEDLSGDGAEEEFDFALQVYAPVLIRSPSSFSLWAALARSEDQLVISSWNPPVRGDWGWRWPSANFGRNWRWVEVPLLTEDVVAEHGFEFQEYSAWVKWLEMH</sequence>
<evidence type="ECO:0000313" key="1">
    <source>
        <dbReference type="EMBL" id="CAK9087321.1"/>
    </source>
</evidence>
<dbReference type="EMBL" id="CAXAMM010039563">
    <property type="protein sequence ID" value="CAK9087321.1"/>
    <property type="molecule type" value="Genomic_DNA"/>
</dbReference>
<dbReference type="Proteomes" id="UP001642464">
    <property type="component" value="Unassembled WGS sequence"/>
</dbReference>
<organism evidence="1 2">
    <name type="scientific">Durusdinium trenchii</name>
    <dbReference type="NCBI Taxonomy" id="1381693"/>
    <lineage>
        <taxon>Eukaryota</taxon>
        <taxon>Sar</taxon>
        <taxon>Alveolata</taxon>
        <taxon>Dinophyceae</taxon>
        <taxon>Suessiales</taxon>
        <taxon>Symbiodiniaceae</taxon>
        <taxon>Durusdinium</taxon>
    </lineage>
</organism>
<reference evidence="1 2" key="1">
    <citation type="submission" date="2024-02" db="EMBL/GenBank/DDBJ databases">
        <authorList>
            <person name="Chen Y."/>
            <person name="Shah S."/>
            <person name="Dougan E. K."/>
            <person name="Thang M."/>
            <person name="Chan C."/>
        </authorList>
    </citation>
    <scope>NUCLEOTIDE SEQUENCE [LARGE SCALE GENOMIC DNA]</scope>
</reference>